<comment type="caution">
    <text evidence="1">The sequence shown here is derived from an EMBL/GenBank/DDBJ whole genome shotgun (WGS) entry which is preliminary data.</text>
</comment>
<organism evidence="1">
    <name type="scientific">Hexamita inflata</name>
    <dbReference type="NCBI Taxonomy" id="28002"/>
    <lineage>
        <taxon>Eukaryota</taxon>
        <taxon>Metamonada</taxon>
        <taxon>Diplomonadida</taxon>
        <taxon>Hexamitidae</taxon>
        <taxon>Hexamitinae</taxon>
        <taxon>Hexamita</taxon>
    </lineage>
</organism>
<reference evidence="1" key="1">
    <citation type="submission" date="2023-06" db="EMBL/GenBank/DDBJ databases">
        <authorList>
            <person name="Kurt Z."/>
        </authorList>
    </citation>
    <scope>NUCLEOTIDE SEQUENCE</scope>
</reference>
<accession>A0AA86Q569</accession>
<dbReference type="AlphaFoldDB" id="A0AA86Q569"/>
<dbReference type="EMBL" id="CATOUU010000762">
    <property type="protein sequence ID" value="CAI9946322.1"/>
    <property type="molecule type" value="Genomic_DNA"/>
</dbReference>
<evidence type="ECO:0000313" key="1">
    <source>
        <dbReference type="EMBL" id="CAI9946322.1"/>
    </source>
</evidence>
<dbReference type="EMBL" id="CAXDID020000089">
    <property type="protein sequence ID" value="CAL6021404.1"/>
    <property type="molecule type" value="Genomic_DNA"/>
</dbReference>
<keyword evidence="3" id="KW-1185">Reference proteome</keyword>
<dbReference type="Proteomes" id="UP001642409">
    <property type="component" value="Unassembled WGS sequence"/>
</dbReference>
<name>A0AA86Q569_9EUKA</name>
<evidence type="ECO:0000313" key="3">
    <source>
        <dbReference type="Proteomes" id="UP001642409"/>
    </source>
</evidence>
<evidence type="ECO:0000313" key="2">
    <source>
        <dbReference type="EMBL" id="CAL6021404.1"/>
    </source>
</evidence>
<gene>
    <name evidence="2" type="ORF">HINF_LOCUS28147</name>
    <name evidence="1" type="ORF">HINF_LOCUS33967</name>
</gene>
<protein>
    <submittedName>
        <fullName evidence="2">Hypothetical_protein</fullName>
    </submittedName>
</protein>
<reference evidence="2 3" key="2">
    <citation type="submission" date="2024-07" db="EMBL/GenBank/DDBJ databases">
        <authorList>
            <person name="Akdeniz Z."/>
        </authorList>
    </citation>
    <scope>NUCLEOTIDE SEQUENCE [LARGE SCALE GENOMIC DNA]</scope>
</reference>
<proteinExistence type="predicted"/>
<sequence>MQKQTKYAITVPSLLKPIWNSSVVREHSRGSVKFFEDFHEYMGDANFSASSIDSPQAKVPVDQIKLKMLRNRLHLQVFDLDGVDKKIGKFVSFVKKIEDNIGIMSRNNVALINAWK</sequence>